<evidence type="ECO:0000313" key="2">
    <source>
        <dbReference type="Proteomes" id="UP000779900"/>
    </source>
</evidence>
<organism evidence="1 2">
    <name type="scientific">candidate division WOR-3 bacterium</name>
    <dbReference type="NCBI Taxonomy" id="2052148"/>
    <lineage>
        <taxon>Bacteria</taxon>
        <taxon>Bacteria division WOR-3</taxon>
    </lineage>
</organism>
<evidence type="ECO:0000313" key="1">
    <source>
        <dbReference type="EMBL" id="MBM3331869.1"/>
    </source>
</evidence>
<sequence>MLIADVHLWQFYGTSPYTIPGTSASGEYNLLTKNNGSHAVGLTEYDNASKAWLSIVSERTNSSGDGLGGYA</sequence>
<dbReference type="EMBL" id="VGIR01000048">
    <property type="protein sequence ID" value="MBM3331869.1"/>
    <property type="molecule type" value="Genomic_DNA"/>
</dbReference>
<feature type="non-terminal residue" evidence="1">
    <location>
        <position position="71"/>
    </location>
</feature>
<dbReference type="Proteomes" id="UP000779900">
    <property type="component" value="Unassembled WGS sequence"/>
</dbReference>
<reference evidence="1" key="1">
    <citation type="submission" date="2019-03" db="EMBL/GenBank/DDBJ databases">
        <title>Lake Tanganyika Metagenome-Assembled Genomes (MAGs).</title>
        <authorList>
            <person name="Tran P."/>
        </authorList>
    </citation>
    <scope>NUCLEOTIDE SEQUENCE</scope>
    <source>
        <strain evidence="1">K_DeepCast_150m_m2_040</strain>
    </source>
</reference>
<dbReference type="AlphaFoldDB" id="A0A937XI93"/>
<protein>
    <submittedName>
        <fullName evidence="1">Uncharacterized protein</fullName>
    </submittedName>
</protein>
<comment type="caution">
    <text evidence="1">The sequence shown here is derived from an EMBL/GenBank/DDBJ whole genome shotgun (WGS) entry which is preliminary data.</text>
</comment>
<proteinExistence type="predicted"/>
<gene>
    <name evidence="1" type="ORF">FJY68_08475</name>
</gene>
<accession>A0A937XI93</accession>
<name>A0A937XI93_UNCW3</name>